<protein>
    <submittedName>
        <fullName evidence="2">Uncharacterized protein</fullName>
    </submittedName>
</protein>
<gene>
    <name evidence="2" type="ORF">NDU88_006206</name>
</gene>
<name>A0AAV7SP67_PLEWA</name>
<dbReference type="EMBL" id="JANPWB010000008">
    <property type="protein sequence ID" value="KAJ1165789.1"/>
    <property type="molecule type" value="Genomic_DNA"/>
</dbReference>
<evidence type="ECO:0000313" key="3">
    <source>
        <dbReference type="Proteomes" id="UP001066276"/>
    </source>
</evidence>
<dbReference type="AlphaFoldDB" id="A0AAV7SP67"/>
<reference evidence="2" key="1">
    <citation type="journal article" date="2022" name="bioRxiv">
        <title>Sequencing and chromosome-scale assembly of the giantPleurodeles waltlgenome.</title>
        <authorList>
            <person name="Brown T."/>
            <person name="Elewa A."/>
            <person name="Iarovenko S."/>
            <person name="Subramanian E."/>
            <person name="Araus A.J."/>
            <person name="Petzold A."/>
            <person name="Susuki M."/>
            <person name="Suzuki K.-i.T."/>
            <person name="Hayashi T."/>
            <person name="Toyoda A."/>
            <person name="Oliveira C."/>
            <person name="Osipova E."/>
            <person name="Leigh N.D."/>
            <person name="Simon A."/>
            <person name="Yun M.H."/>
        </authorList>
    </citation>
    <scope>NUCLEOTIDE SEQUENCE</scope>
    <source>
        <strain evidence="2">20211129_DDA</strain>
        <tissue evidence="2">Liver</tissue>
    </source>
</reference>
<accession>A0AAV7SP67</accession>
<proteinExistence type="predicted"/>
<sequence>MVRTDASQGNTMEQYTTPVPLPQRQARLEGSGDVLSAPANPEKPSCAELLAAIQGSRVNLEGKIETVAVDINLLRSDLRQVIGGVSPRASGVDGPDSSSRDDGQLEDTGACRSATDSIRRVEIQQDGTMMVVPTGLAVGLNVELEQGAESFFA</sequence>
<organism evidence="2 3">
    <name type="scientific">Pleurodeles waltl</name>
    <name type="common">Iberian ribbed newt</name>
    <dbReference type="NCBI Taxonomy" id="8319"/>
    <lineage>
        <taxon>Eukaryota</taxon>
        <taxon>Metazoa</taxon>
        <taxon>Chordata</taxon>
        <taxon>Craniata</taxon>
        <taxon>Vertebrata</taxon>
        <taxon>Euteleostomi</taxon>
        <taxon>Amphibia</taxon>
        <taxon>Batrachia</taxon>
        <taxon>Caudata</taxon>
        <taxon>Salamandroidea</taxon>
        <taxon>Salamandridae</taxon>
        <taxon>Pleurodelinae</taxon>
        <taxon>Pleurodeles</taxon>
    </lineage>
</organism>
<keyword evidence="3" id="KW-1185">Reference proteome</keyword>
<dbReference type="Proteomes" id="UP001066276">
    <property type="component" value="Chromosome 4_2"/>
</dbReference>
<evidence type="ECO:0000313" key="2">
    <source>
        <dbReference type="EMBL" id="KAJ1165789.1"/>
    </source>
</evidence>
<comment type="caution">
    <text evidence="2">The sequence shown here is derived from an EMBL/GenBank/DDBJ whole genome shotgun (WGS) entry which is preliminary data.</text>
</comment>
<evidence type="ECO:0000256" key="1">
    <source>
        <dbReference type="SAM" id="MobiDB-lite"/>
    </source>
</evidence>
<feature type="region of interest" description="Disordered" evidence="1">
    <location>
        <begin position="1"/>
        <end position="42"/>
    </location>
</feature>
<feature type="compositionally biased region" description="Polar residues" evidence="1">
    <location>
        <begin position="1"/>
        <end position="17"/>
    </location>
</feature>
<feature type="region of interest" description="Disordered" evidence="1">
    <location>
        <begin position="84"/>
        <end position="113"/>
    </location>
</feature>